<dbReference type="GO" id="GO:0005886">
    <property type="term" value="C:plasma membrane"/>
    <property type="evidence" value="ECO:0007669"/>
    <property type="project" value="UniProtKB-SubCell"/>
</dbReference>
<comment type="subcellular location">
    <subcellularLocation>
        <location evidence="2">Cell membrane</location>
    </subcellularLocation>
    <subcellularLocation>
        <location evidence="1">Nucleus</location>
    </subcellularLocation>
</comment>
<evidence type="ECO:0000256" key="5">
    <source>
        <dbReference type="ARBA" id="ARBA00022443"/>
    </source>
</evidence>
<evidence type="ECO:0000256" key="10">
    <source>
        <dbReference type="PROSITE-ProRule" id="PRU00192"/>
    </source>
</evidence>
<keyword evidence="5 10" id="KW-0728">SH3 domain</keyword>
<dbReference type="InterPro" id="IPR001452">
    <property type="entry name" value="SH3_domain"/>
</dbReference>
<evidence type="ECO:0000256" key="1">
    <source>
        <dbReference type="ARBA" id="ARBA00004123"/>
    </source>
</evidence>
<keyword evidence="13" id="KW-1185">Reference proteome</keyword>
<evidence type="ECO:0000256" key="2">
    <source>
        <dbReference type="ARBA" id="ARBA00004236"/>
    </source>
</evidence>
<evidence type="ECO:0000313" key="14">
    <source>
        <dbReference type="RefSeq" id="XP_030623027.1"/>
    </source>
</evidence>
<accession>A0A6J2UUM6</accession>
<dbReference type="InterPro" id="IPR036028">
    <property type="entry name" value="SH3-like_dom_sf"/>
</dbReference>
<dbReference type="CDD" id="cd00174">
    <property type="entry name" value="SH3"/>
    <property type="match status" value="1"/>
</dbReference>
<evidence type="ECO:0000256" key="8">
    <source>
        <dbReference type="ARBA" id="ARBA00023136"/>
    </source>
</evidence>
<feature type="domain" description="SH3" evidence="12">
    <location>
        <begin position="33"/>
        <end position="93"/>
    </location>
</feature>
<evidence type="ECO:0000313" key="13">
    <source>
        <dbReference type="Proteomes" id="UP000504632"/>
    </source>
</evidence>
<dbReference type="RefSeq" id="XP_030623027.1">
    <property type="nucleotide sequence ID" value="XM_030767167.1"/>
</dbReference>
<dbReference type="OrthoDB" id="5340910at2759"/>
<dbReference type="InParanoid" id="A0A6J2UUM6"/>
<protein>
    <recommendedName>
        <fullName evidence="4">Vexin</fullName>
    </recommendedName>
</protein>
<dbReference type="Proteomes" id="UP000504632">
    <property type="component" value="Chromosome 3"/>
</dbReference>
<dbReference type="PRINTS" id="PR00452">
    <property type="entry name" value="SH3DOMAIN"/>
</dbReference>
<dbReference type="Pfam" id="PF07653">
    <property type="entry name" value="SH3_2"/>
    <property type="match status" value="1"/>
</dbReference>
<evidence type="ECO:0000256" key="7">
    <source>
        <dbReference type="ARBA" id="ARBA00022902"/>
    </source>
</evidence>
<evidence type="ECO:0000256" key="3">
    <source>
        <dbReference type="ARBA" id="ARBA00010010"/>
    </source>
</evidence>
<sequence>MQHIYMQSNEHFEVFTTVFSPQVNRARHRPRPDGNDKVVVTHKYKPHWPDELELAEGDVIQVLSKHEESRWFGRLPNGQQGHFPASYVLELSHDIHQRDESSGTIWGSRRRSSGQAGSVEVLRDCSGGRRPEAPRGGGGEEGPFLALSREAQTPATAHSSPSLLHRILSKHRRKSQCQGATNRAFEPD</sequence>
<comment type="similarity">
    <text evidence="3">Belongs to the vexin family.</text>
</comment>
<keyword evidence="6" id="KW-1003">Cell membrane</keyword>
<feature type="compositionally biased region" description="Polar residues" evidence="11">
    <location>
        <begin position="150"/>
        <end position="162"/>
    </location>
</feature>
<dbReference type="SMART" id="SM00326">
    <property type="entry name" value="SH3"/>
    <property type="match status" value="1"/>
</dbReference>
<dbReference type="SUPFAM" id="SSF50044">
    <property type="entry name" value="SH3-domain"/>
    <property type="match status" value="1"/>
</dbReference>
<dbReference type="PANTHER" id="PTHR31520:SF1">
    <property type="entry name" value="VEXIN"/>
    <property type="match status" value="1"/>
</dbReference>
<keyword evidence="7" id="KW-0524">Neurogenesis</keyword>
<evidence type="ECO:0000256" key="4">
    <source>
        <dbReference type="ARBA" id="ARBA00015328"/>
    </source>
</evidence>
<evidence type="ECO:0000256" key="11">
    <source>
        <dbReference type="SAM" id="MobiDB-lite"/>
    </source>
</evidence>
<dbReference type="AlphaFoldDB" id="A0A6J2UUM6"/>
<evidence type="ECO:0000259" key="12">
    <source>
        <dbReference type="PROSITE" id="PS50002"/>
    </source>
</evidence>
<gene>
    <name evidence="14" type="primary">LOC115806464</name>
</gene>
<evidence type="ECO:0000256" key="6">
    <source>
        <dbReference type="ARBA" id="ARBA00022475"/>
    </source>
</evidence>
<name>A0A6J2UUM6_CHACN</name>
<feature type="region of interest" description="Disordered" evidence="11">
    <location>
        <begin position="100"/>
        <end position="162"/>
    </location>
</feature>
<keyword evidence="9" id="KW-0539">Nucleus</keyword>
<dbReference type="GO" id="GO:0005634">
    <property type="term" value="C:nucleus"/>
    <property type="evidence" value="ECO:0007669"/>
    <property type="project" value="UniProtKB-SubCell"/>
</dbReference>
<feature type="compositionally biased region" description="Basic and acidic residues" evidence="11">
    <location>
        <begin position="121"/>
        <end position="133"/>
    </location>
</feature>
<dbReference type="GeneID" id="115806464"/>
<dbReference type="GO" id="GO:0030182">
    <property type="term" value="P:neuron differentiation"/>
    <property type="evidence" value="ECO:0007669"/>
    <property type="project" value="TreeGrafter"/>
</dbReference>
<reference evidence="14" key="1">
    <citation type="submission" date="2025-08" db="UniProtKB">
        <authorList>
            <consortium name="RefSeq"/>
        </authorList>
    </citation>
    <scope>IDENTIFICATION</scope>
</reference>
<dbReference type="Gene3D" id="2.30.30.40">
    <property type="entry name" value="SH3 Domains"/>
    <property type="match status" value="1"/>
</dbReference>
<organism evidence="13 14">
    <name type="scientific">Chanos chanos</name>
    <name type="common">Milkfish</name>
    <name type="synonym">Mugil chanos</name>
    <dbReference type="NCBI Taxonomy" id="29144"/>
    <lineage>
        <taxon>Eukaryota</taxon>
        <taxon>Metazoa</taxon>
        <taxon>Chordata</taxon>
        <taxon>Craniata</taxon>
        <taxon>Vertebrata</taxon>
        <taxon>Euteleostomi</taxon>
        <taxon>Actinopterygii</taxon>
        <taxon>Neopterygii</taxon>
        <taxon>Teleostei</taxon>
        <taxon>Ostariophysi</taxon>
        <taxon>Gonorynchiformes</taxon>
        <taxon>Chanidae</taxon>
        <taxon>Chanos</taxon>
    </lineage>
</organism>
<dbReference type="PANTHER" id="PTHR31520">
    <property type="entry name" value="VEXIN"/>
    <property type="match status" value="1"/>
</dbReference>
<proteinExistence type="inferred from homology"/>
<evidence type="ECO:0000256" key="9">
    <source>
        <dbReference type="ARBA" id="ARBA00023242"/>
    </source>
</evidence>
<feature type="region of interest" description="Disordered" evidence="11">
    <location>
        <begin position="169"/>
        <end position="188"/>
    </location>
</feature>
<keyword evidence="8" id="KW-0472">Membrane</keyword>
<dbReference type="PROSITE" id="PS50002">
    <property type="entry name" value="SH3"/>
    <property type="match status" value="1"/>
</dbReference>
<dbReference type="InterPro" id="IPR040470">
    <property type="entry name" value="Vexin"/>
</dbReference>